<evidence type="ECO:0000313" key="10">
    <source>
        <dbReference type="EMBL" id="OQR71799.1"/>
    </source>
</evidence>
<dbReference type="FunCoup" id="A0A1V9XE78">
    <property type="interactions" value="10"/>
</dbReference>
<keyword evidence="3" id="KW-0677">Repeat</keyword>
<dbReference type="SMART" id="SM00409">
    <property type="entry name" value="IG"/>
    <property type="match status" value="1"/>
</dbReference>
<keyword evidence="4 6" id="KW-1015">Disulfide bond</keyword>
<keyword evidence="2" id="KW-0732">Signal</keyword>
<evidence type="ECO:0000256" key="1">
    <source>
        <dbReference type="ARBA" id="ARBA00022659"/>
    </source>
</evidence>
<dbReference type="PROSITE" id="PS50835">
    <property type="entry name" value="IG_LIKE"/>
    <property type="match status" value="1"/>
</dbReference>
<accession>A0A1V9XE78</accession>
<evidence type="ECO:0000256" key="2">
    <source>
        <dbReference type="ARBA" id="ARBA00022729"/>
    </source>
</evidence>
<gene>
    <name evidence="10" type="ORF">BIW11_10771</name>
</gene>
<feature type="compositionally biased region" description="Polar residues" evidence="7">
    <location>
        <begin position="1"/>
        <end position="16"/>
    </location>
</feature>
<reference evidence="10 11" key="1">
    <citation type="journal article" date="2017" name="Gigascience">
        <title>Draft genome of the honey bee ectoparasitic mite, Tropilaelaps mercedesae, is shaped by the parasitic life history.</title>
        <authorList>
            <person name="Dong X."/>
            <person name="Armstrong S.D."/>
            <person name="Xia D."/>
            <person name="Makepeace B.L."/>
            <person name="Darby A.C."/>
            <person name="Kadowaki T."/>
        </authorList>
    </citation>
    <scope>NUCLEOTIDE SEQUENCE [LARGE SCALE GENOMIC DNA]</scope>
    <source>
        <strain evidence="10">Wuxi-XJTLU</strain>
    </source>
</reference>
<feature type="domain" description="Ig-like" evidence="8">
    <location>
        <begin position="177"/>
        <end position="271"/>
    </location>
</feature>
<comment type="caution">
    <text evidence="6">Lacks conserved residue(s) required for the propagation of feature annotation.</text>
</comment>
<evidence type="ECO:0000259" key="9">
    <source>
        <dbReference type="PROSITE" id="PS50923"/>
    </source>
</evidence>
<dbReference type="STRING" id="418985.A0A1V9XE78"/>
<dbReference type="SMART" id="SM00032">
    <property type="entry name" value="CCP"/>
    <property type="match status" value="6"/>
</dbReference>
<dbReference type="InParanoid" id="A0A1V9XE78"/>
<dbReference type="OrthoDB" id="5804959at2759"/>
<dbReference type="InterPro" id="IPR035976">
    <property type="entry name" value="Sushi/SCR/CCP_sf"/>
</dbReference>
<dbReference type="InterPro" id="IPR000436">
    <property type="entry name" value="Sushi_SCR_CCP_dom"/>
</dbReference>
<keyword evidence="11" id="KW-1185">Reference proteome</keyword>
<feature type="domain" description="Sushi" evidence="9">
    <location>
        <begin position="358"/>
        <end position="417"/>
    </location>
</feature>
<feature type="disulfide bond" evidence="6">
    <location>
        <begin position="322"/>
        <end position="349"/>
    </location>
</feature>
<evidence type="ECO:0000256" key="6">
    <source>
        <dbReference type="PROSITE-ProRule" id="PRU00302"/>
    </source>
</evidence>
<dbReference type="PANTHER" id="PTHR46393:SF7">
    <property type="entry name" value="COMPLEMENT C2"/>
    <property type="match status" value="1"/>
</dbReference>
<comment type="caution">
    <text evidence="10">The sequence shown here is derived from an EMBL/GenBank/DDBJ whole genome shotgun (WGS) entry which is preliminary data.</text>
</comment>
<evidence type="ECO:0000256" key="5">
    <source>
        <dbReference type="ARBA" id="ARBA00023180"/>
    </source>
</evidence>
<dbReference type="InterPro" id="IPR036179">
    <property type="entry name" value="Ig-like_dom_sf"/>
</dbReference>
<organism evidence="10 11">
    <name type="scientific">Tropilaelaps mercedesae</name>
    <dbReference type="NCBI Taxonomy" id="418985"/>
    <lineage>
        <taxon>Eukaryota</taxon>
        <taxon>Metazoa</taxon>
        <taxon>Ecdysozoa</taxon>
        <taxon>Arthropoda</taxon>
        <taxon>Chelicerata</taxon>
        <taxon>Arachnida</taxon>
        <taxon>Acari</taxon>
        <taxon>Parasitiformes</taxon>
        <taxon>Mesostigmata</taxon>
        <taxon>Gamasina</taxon>
        <taxon>Dermanyssoidea</taxon>
        <taxon>Laelapidae</taxon>
        <taxon>Tropilaelaps</taxon>
    </lineage>
</organism>
<dbReference type="Gene3D" id="2.60.40.10">
    <property type="entry name" value="Immunoglobulins"/>
    <property type="match status" value="1"/>
</dbReference>
<feature type="disulfide bond" evidence="6">
    <location>
        <begin position="456"/>
        <end position="483"/>
    </location>
</feature>
<feature type="region of interest" description="Disordered" evidence="7">
    <location>
        <begin position="572"/>
        <end position="599"/>
    </location>
</feature>
<evidence type="ECO:0000256" key="4">
    <source>
        <dbReference type="ARBA" id="ARBA00023157"/>
    </source>
</evidence>
<name>A0A1V9XE78_9ACAR</name>
<feature type="disulfide bond" evidence="6">
    <location>
        <begin position="388"/>
        <end position="415"/>
    </location>
</feature>
<evidence type="ECO:0000256" key="7">
    <source>
        <dbReference type="SAM" id="MobiDB-lite"/>
    </source>
</evidence>
<dbReference type="Pfam" id="PF00084">
    <property type="entry name" value="Sushi"/>
    <property type="match status" value="4"/>
</dbReference>
<keyword evidence="1 6" id="KW-0768">Sushi</keyword>
<dbReference type="EMBL" id="MNPL01013517">
    <property type="protein sequence ID" value="OQR71799.1"/>
    <property type="molecule type" value="Genomic_DNA"/>
</dbReference>
<evidence type="ECO:0000313" key="11">
    <source>
        <dbReference type="Proteomes" id="UP000192247"/>
    </source>
</evidence>
<keyword evidence="5" id="KW-0325">Glycoprotein</keyword>
<dbReference type="AlphaFoldDB" id="A0A1V9XE78"/>
<feature type="domain" description="Sushi" evidence="9">
    <location>
        <begin position="418"/>
        <end position="483"/>
    </location>
</feature>
<feature type="region of interest" description="Disordered" evidence="7">
    <location>
        <begin position="1"/>
        <end position="27"/>
    </location>
</feature>
<feature type="compositionally biased region" description="Low complexity" evidence="7">
    <location>
        <begin position="572"/>
        <end position="587"/>
    </location>
</feature>
<sequence length="599" mass="64530">MFYQSGSKAEASSPTESPDAAPTDPDYVGTLQFPHGTEVVFDCIEASSGGERNTWKLLCDDGNWIGRPEKCDLGNSAIPKELRANMSCYYQLSEPHLLAFDGDRPLAAEEMREFLPGSTLTFRCADIGKYALIGSGSRACEYGEWTGVKSSCIGLSQEHDYALEKPPTILFRHSLGPVAQSTDGKLIVWEGTILHLECLWLRKYGTPKWEASISHQNRRYAEGWTTEPGRDSQLEYRLSIYHAREDDSGRYTCVTPMGHKHTVEIVVKSVTCPPLFNGSSESSLTLRSSKLSGAATTGSGPIGVPLISQNDTRMGAVVAFSCPEGQNLVGEAEVECLPSGRWSENVPTCKVAVPCTVTECRDLSKLDSDLLIIDVLSSAVGAKATFSCPQGYGLRGEFEAECLESGFWSADIPHCRPVSCQPLEPPEDGYILGAGAETGAGEARVFRGGDLIQFSCNTDFMMIGTGIVVCQENERWSAPVPKCVPACQYPPVGESGARIVSRVSYFYRINETVTFECPQGKVLRGAGIIKCVSKGHWSAPVPSCLDAQGQAALSGSQSGQSVLTTLQAQLTPSGTPSFVSSSSNGPNQRKESKDSSTSK</sequence>
<proteinExistence type="predicted"/>
<dbReference type="InterPro" id="IPR007110">
    <property type="entry name" value="Ig-like_dom"/>
</dbReference>
<dbReference type="CDD" id="cd00033">
    <property type="entry name" value="CCP"/>
    <property type="match status" value="4"/>
</dbReference>
<dbReference type="SUPFAM" id="SSF57535">
    <property type="entry name" value="Complement control module/SCR domain"/>
    <property type="match status" value="4"/>
</dbReference>
<dbReference type="Gene3D" id="2.10.70.10">
    <property type="entry name" value="Complement Module, domain 1"/>
    <property type="match status" value="5"/>
</dbReference>
<dbReference type="SUPFAM" id="SSF48726">
    <property type="entry name" value="Immunoglobulin"/>
    <property type="match status" value="1"/>
</dbReference>
<feature type="compositionally biased region" description="Basic and acidic residues" evidence="7">
    <location>
        <begin position="588"/>
        <end position="599"/>
    </location>
</feature>
<dbReference type="Proteomes" id="UP000192247">
    <property type="component" value="Unassembled WGS sequence"/>
</dbReference>
<feature type="domain" description="Sushi" evidence="9">
    <location>
        <begin position="485"/>
        <end position="546"/>
    </location>
</feature>
<feature type="domain" description="Sushi" evidence="9">
    <location>
        <begin position="296"/>
        <end position="351"/>
    </location>
</feature>
<dbReference type="InterPro" id="IPR003599">
    <property type="entry name" value="Ig_sub"/>
</dbReference>
<dbReference type="GO" id="GO:0030246">
    <property type="term" value="F:carbohydrate binding"/>
    <property type="evidence" value="ECO:0007669"/>
    <property type="project" value="UniProtKB-KW"/>
</dbReference>
<keyword evidence="10" id="KW-0430">Lectin</keyword>
<evidence type="ECO:0000259" key="8">
    <source>
        <dbReference type="PROSITE" id="PS50835"/>
    </source>
</evidence>
<protein>
    <submittedName>
        <fullName evidence="10">p-selectin-like</fullName>
    </submittedName>
</protein>
<dbReference type="PANTHER" id="PTHR46393">
    <property type="entry name" value="SUSHI DOMAIN-CONTAINING PROTEIN"/>
    <property type="match status" value="1"/>
</dbReference>
<evidence type="ECO:0000256" key="3">
    <source>
        <dbReference type="ARBA" id="ARBA00022737"/>
    </source>
</evidence>
<dbReference type="InterPro" id="IPR013783">
    <property type="entry name" value="Ig-like_fold"/>
</dbReference>
<dbReference type="PROSITE" id="PS50923">
    <property type="entry name" value="SUSHI"/>
    <property type="match status" value="4"/>
</dbReference>
<feature type="disulfide bond" evidence="6">
    <location>
        <begin position="517"/>
        <end position="544"/>
    </location>
</feature>